<accession>A0A8H3PHJ1</accession>
<name>A0A8H3PHJ1_9LECA</name>
<keyword evidence="5" id="KW-1185">Reference proteome</keyword>
<dbReference type="PANTHER" id="PTHR12320">
    <property type="entry name" value="PROTEIN PHOSPHATASE 2C"/>
    <property type="match status" value="1"/>
</dbReference>
<dbReference type="InterPro" id="IPR039123">
    <property type="entry name" value="PPTC7"/>
</dbReference>
<dbReference type="EMBL" id="CAJPDT010000131">
    <property type="protein sequence ID" value="CAF9940460.1"/>
    <property type="molecule type" value="Genomic_DNA"/>
</dbReference>
<gene>
    <name evidence="4" type="ORF">IMSHALPRED_002035</name>
</gene>
<comment type="catalytic activity">
    <reaction evidence="1">
        <text>O-phospho-L-seryl-[protein] + H2O = L-seryl-[protein] + phosphate</text>
        <dbReference type="Rhea" id="RHEA:20629"/>
        <dbReference type="Rhea" id="RHEA-COMP:9863"/>
        <dbReference type="Rhea" id="RHEA-COMP:11604"/>
        <dbReference type="ChEBI" id="CHEBI:15377"/>
        <dbReference type="ChEBI" id="CHEBI:29999"/>
        <dbReference type="ChEBI" id="CHEBI:43474"/>
        <dbReference type="ChEBI" id="CHEBI:83421"/>
        <dbReference type="EC" id="3.1.3.16"/>
    </reaction>
</comment>
<comment type="catalytic activity">
    <reaction evidence="1">
        <text>O-phospho-L-threonyl-[protein] + H2O = L-threonyl-[protein] + phosphate</text>
        <dbReference type="Rhea" id="RHEA:47004"/>
        <dbReference type="Rhea" id="RHEA-COMP:11060"/>
        <dbReference type="Rhea" id="RHEA-COMP:11605"/>
        <dbReference type="ChEBI" id="CHEBI:15377"/>
        <dbReference type="ChEBI" id="CHEBI:30013"/>
        <dbReference type="ChEBI" id="CHEBI:43474"/>
        <dbReference type="ChEBI" id="CHEBI:61977"/>
        <dbReference type="EC" id="3.1.3.16"/>
    </reaction>
</comment>
<dbReference type="InterPro" id="IPR036457">
    <property type="entry name" value="PPM-type-like_dom_sf"/>
</dbReference>
<protein>
    <recommendedName>
        <fullName evidence="1">Protein phosphatase</fullName>
        <ecNumber evidence="1">3.1.3.16</ecNumber>
    </recommendedName>
</protein>
<evidence type="ECO:0000313" key="5">
    <source>
        <dbReference type="Proteomes" id="UP000664534"/>
    </source>
</evidence>
<comment type="cofactor">
    <cofactor evidence="1">
        <name>Mg(2+)</name>
        <dbReference type="ChEBI" id="CHEBI:18420"/>
    </cofactor>
</comment>
<dbReference type="SUPFAM" id="SSF81606">
    <property type="entry name" value="PP2C-like"/>
    <property type="match status" value="1"/>
</dbReference>
<feature type="region of interest" description="Disordered" evidence="2">
    <location>
        <begin position="38"/>
        <end position="61"/>
    </location>
</feature>
<dbReference type="SMART" id="SM00331">
    <property type="entry name" value="PP2C_SIG"/>
    <property type="match status" value="1"/>
</dbReference>
<dbReference type="OrthoDB" id="60843at2759"/>
<dbReference type="Proteomes" id="UP000664534">
    <property type="component" value="Unassembled WGS sequence"/>
</dbReference>
<dbReference type="PROSITE" id="PS51746">
    <property type="entry name" value="PPM_2"/>
    <property type="match status" value="1"/>
</dbReference>
<dbReference type="Gene3D" id="3.60.40.10">
    <property type="entry name" value="PPM-type phosphatase domain"/>
    <property type="match status" value="1"/>
</dbReference>
<dbReference type="GO" id="GO:0046872">
    <property type="term" value="F:metal ion binding"/>
    <property type="evidence" value="ECO:0007669"/>
    <property type="project" value="UniProtKB-UniRule"/>
</dbReference>
<sequence length="392" mass="42212">MRALKTLNVLSISPVPQRSASRSALFIRHFLPNAHASKRLTTASARPQSKSPPTPGSTSTFSYRIGASFSAKGRRFDPKKDVYTFNTQTQIASEQSVFTGRPNSGQDAFFVSRAGNGGNVAFGVADGVGGWADQGIDSADFSHGLCQAMAKVARGLESLDPEDLWPQFILGNAYREIVREGNINGGGSTACVATGDEEGNLTVANLGDSGFIHFRLNAVHHFSNPQTHAFNTPFQLSVIPPKILALSRLFGGRQLSDSPEDSNDTSHQVRHGDVVIFATDGVWDNLSTRELLKIVSRQMTGFHAWRTGEKGTTVSERIHDLTQEGGIPKQYENCLQTLLAANVVGEAKAASMNTKRDGPFAKEVQKFSPHEGYHGGKVDDVCVVVAIVVQSG</sequence>
<comment type="cofactor">
    <cofactor evidence="1">
        <name>Mn(2+)</name>
        <dbReference type="ChEBI" id="CHEBI:29035"/>
    </cofactor>
</comment>
<organism evidence="4 5">
    <name type="scientific">Imshaugia aleurites</name>
    <dbReference type="NCBI Taxonomy" id="172621"/>
    <lineage>
        <taxon>Eukaryota</taxon>
        <taxon>Fungi</taxon>
        <taxon>Dikarya</taxon>
        <taxon>Ascomycota</taxon>
        <taxon>Pezizomycotina</taxon>
        <taxon>Lecanoromycetes</taxon>
        <taxon>OSLEUM clade</taxon>
        <taxon>Lecanoromycetidae</taxon>
        <taxon>Lecanorales</taxon>
        <taxon>Lecanorineae</taxon>
        <taxon>Parmeliaceae</taxon>
        <taxon>Imshaugia</taxon>
    </lineage>
</organism>
<dbReference type="EC" id="3.1.3.16" evidence="1"/>
<feature type="compositionally biased region" description="Polar residues" evidence="2">
    <location>
        <begin position="39"/>
        <end position="48"/>
    </location>
</feature>
<keyword evidence="1" id="KW-0378">Hydrolase</keyword>
<dbReference type="SMART" id="SM00332">
    <property type="entry name" value="PP2Cc"/>
    <property type="match status" value="1"/>
</dbReference>
<evidence type="ECO:0000256" key="2">
    <source>
        <dbReference type="SAM" id="MobiDB-lite"/>
    </source>
</evidence>
<keyword evidence="1" id="KW-0479">Metal-binding</keyword>
<proteinExistence type="inferred from homology"/>
<feature type="domain" description="PPM-type phosphatase" evidence="3">
    <location>
        <begin position="88"/>
        <end position="388"/>
    </location>
</feature>
<keyword evidence="1" id="KW-0904">Protein phosphatase</keyword>
<keyword evidence="1" id="KW-0460">Magnesium</keyword>
<comment type="similarity">
    <text evidence="1">Belongs to the PP2C family.</text>
</comment>
<dbReference type="InterPro" id="IPR001932">
    <property type="entry name" value="PPM-type_phosphatase-like_dom"/>
</dbReference>
<keyword evidence="1" id="KW-0464">Manganese</keyword>
<evidence type="ECO:0000256" key="1">
    <source>
        <dbReference type="RuleBase" id="RU366020"/>
    </source>
</evidence>
<evidence type="ECO:0000313" key="4">
    <source>
        <dbReference type="EMBL" id="CAF9940460.1"/>
    </source>
</evidence>
<dbReference type="GO" id="GO:0004722">
    <property type="term" value="F:protein serine/threonine phosphatase activity"/>
    <property type="evidence" value="ECO:0007669"/>
    <property type="project" value="UniProtKB-EC"/>
</dbReference>
<dbReference type="PANTHER" id="PTHR12320:SF1">
    <property type="entry name" value="PROTEIN PHOSPHATASE PTC7 HOMOLOG"/>
    <property type="match status" value="1"/>
</dbReference>
<evidence type="ECO:0000259" key="3">
    <source>
        <dbReference type="PROSITE" id="PS51746"/>
    </source>
</evidence>
<reference evidence="4" key="1">
    <citation type="submission" date="2021-03" db="EMBL/GenBank/DDBJ databases">
        <authorList>
            <person name="Tagirdzhanova G."/>
        </authorList>
    </citation>
    <scope>NUCLEOTIDE SEQUENCE</scope>
</reference>
<comment type="caution">
    <text evidence="4">The sequence shown here is derived from an EMBL/GenBank/DDBJ whole genome shotgun (WGS) entry which is preliminary data.</text>
</comment>
<dbReference type="CDD" id="cd00143">
    <property type="entry name" value="PP2Cc"/>
    <property type="match status" value="1"/>
</dbReference>
<dbReference type="AlphaFoldDB" id="A0A8H3PHJ1"/>